<proteinExistence type="predicted"/>
<organism evidence="2 3">
    <name type="scientific">Candidatus Enterococcus ferrettii</name>
    <dbReference type="NCBI Taxonomy" id="2815324"/>
    <lineage>
        <taxon>Bacteria</taxon>
        <taxon>Bacillati</taxon>
        <taxon>Bacillota</taxon>
        <taxon>Bacilli</taxon>
        <taxon>Lactobacillales</taxon>
        <taxon>Enterococcaceae</taxon>
        <taxon>Enterococcus</taxon>
    </lineage>
</organism>
<protein>
    <submittedName>
        <fullName evidence="2">Uncharacterized protein</fullName>
    </submittedName>
</protein>
<keyword evidence="1" id="KW-1133">Transmembrane helix</keyword>
<keyword evidence="1" id="KW-0472">Membrane</keyword>
<reference evidence="2 3" key="1">
    <citation type="submission" date="2024-02" db="EMBL/GenBank/DDBJ databases">
        <title>The Genome Sequence of Enterococcus sp. DIV0159.</title>
        <authorList>
            <person name="Earl A."/>
            <person name="Manson A."/>
            <person name="Gilmore M."/>
            <person name="Sanders J."/>
            <person name="Shea T."/>
            <person name="Howe W."/>
            <person name="Livny J."/>
            <person name="Cuomo C."/>
            <person name="Neafsey D."/>
            <person name="Birren B."/>
        </authorList>
    </citation>
    <scope>NUCLEOTIDE SEQUENCE [LARGE SCALE GENOMIC DNA]</scope>
    <source>
        <strain evidence="2 3">665A</strain>
    </source>
</reference>
<accession>A0ABV0EZC5</accession>
<evidence type="ECO:0000313" key="2">
    <source>
        <dbReference type="EMBL" id="MEO1772953.1"/>
    </source>
</evidence>
<comment type="caution">
    <text evidence="2">The sequence shown here is derived from an EMBL/GenBank/DDBJ whole genome shotgun (WGS) entry which is preliminary data.</text>
</comment>
<dbReference type="EMBL" id="JAFREL020000006">
    <property type="protein sequence ID" value="MEO1772953.1"/>
    <property type="molecule type" value="Genomic_DNA"/>
</dbReference>
<evidence type="ECO:0000313" key="3">
    <source>
        <dbReference type="Proteomes" id="UP000664357"/>
    </source>
</evidence>
<gene>
    <name evidence="2" type="ORF">JZO67_004936</name>
</gene>
<keyword evidence="1" id="KW-0812">Transmembrane</keyword>
<dbReference type="RefSeq" id="WP_347298967.1">
    <property type="nucleotide sequence ID" value="NZ_JAFREL020000006.1"/>
</dbReference>
<feature type="transmembrane region" description="Helical" evidence="1">
    <location>
        <begin position="51"/>
        <end position="70"/>
    </location>
</feature>
<name>A0ABV0EZC5_9ENTE</name>
<evidence type="ECO:0000256" key="1">
    <source>
        <dbReference type="SAM" id="Phobius"/>
    </source>
</evidence>
<feature type="transmembrane region" description="Helical" evidence="1">
    <location>
        <begin position="20"/>
        <end position="39"/>
    </location>
</feature>
<keyword evidence="3" id="KW-1185">Reference proteome</keyword>
<dbReference type="Proteomes" id="UP000664357">
    <property type="component" value="Unassembled WGS sequence"/>
</dbReference>
<sequence>MFEKVAGYLAEQPFEVVQCLTQLITTAYGFACIGVYIFYDSWVSISRNQKIIRALLWLALTLIWLLWLWLSFRR</sequence>